<evidence type="ECO:0000313" key="2">
    <source>
        <dbReference type="RefSeq" id="XP_075076462.1"/>
    </source>
</evidence>
<organism evidence="1 2">
    <name type="scientific">Nicotiana tabacum</name>
    <name type="common">Common tobacco</name>
    <dbReference type="NCBI Taxonomy" id="4097"/>
    <lineage>
        <taxon>Eukaryota</taxon>
        <taxon>Viridiplantae</taxon>
        <taxon>Streptophyta</taxon>
        <taxon>Embryophyta</taxon>
        <taxon>Tracheophyta</taxon>
        <taxon>Spermatophyta</taxon>
        <taxon>Magnoliopsida</taxon>
        <taxon>eudicotyledons</taxon>
        <taxon>Gunneridae</taxon>
        <taxon>Pentapetalae</taxon>
        <taxon>asterids</taxon>
        <taxon>lamiids</taxon>
        <taxon>Solanales</taxon>
        <taxon>Solanaceae</taxon>
        <taxon>Nicotianoideae</taxon>
        <taxon>Nicotianeae</taxon>
        <taxon>Nicotiana</taxon>
    </lineage>
</organism>
<name>A0AC58RUR4_TOBAC</name>
<accession>A0AC58RUR4</accession>
<reference evidence="1" key="1">
    <citation type="journal article" date="2014" name="Nat. Commun.">
        <title>The tobacco genome sequence and its comparison with those of tomato and potato.</title>
        <authorList>
            <person name="Sierro N."/>
            <person name="Battey J.N."/>
            <person name="Ouadi S."/>
            <person name="Bakaher N."/>
            <person name="Bovet L."/>
            <person name="Willig A."/>
            <person name="Goepfert S."/>
            <person name="Peitsch M.C."/>
            <person name="Ivanov N.V."/>
        </authorList>
    </citation>
    <scope>NUCLEOTIDE SEQUENCE [LARGE SCALE GENOMIC DNA]</scope>
</reference>
<protein>
    <submittedName>
        <fullName evidence="2">Uncharacterized protein LOC142163106</fullName>
    </submittedName>
</protein>
<sequence length="276" mass="31231">MASRKLRPYFQCHPISVVTAYTLHNILHKYELSGRLAKWAIELSEYDITYQPRTAIKSQVLADFVTDFSRGIQLEVEKELQIFNGSNAGTWTLFTDGSSNVKGAGLGIILVPLTGETIRQAIKFHPNTNNEAEYEVVIAGLELARELGIEQIPRDENAEADALVNLVSAAEVTNEENAYVIHLFHSYGILPEDKKKAQALRKKAARYYLNQGNLYRKMFGGPLARCLGPYQIEYVMREIHEGLCGNHAGGRSLENEHTSLKHWMKRFYLQIGMLFI</sequence>
<proteinExistence type="predicted"/>
<reference evidence="2" key="2">
    <citation type="submission" date="2025-08" db="UniProtKB">
        <authorList>
            <consortium name="RefSeq"/>
        </authorList>
    </citation>
    <scope>IDENTIFICATION</scope>
    <source>
        <tissue evidence="2">Leaf</tissue>
    </source>
</reference>
<evidence type="ECO:0000313" key="1">
    <source>
        <dbReference type="Proteomes" id="UP000790787"/>
    </source>
</evidence>
<gene>
    <name evidence="2" type="primary">LOC142163106</name>
</gene>
<dbReference type="RefSeq" id="XP_075076462.1">
    <property type="nucleotide sequence ID" value="XM_075220361.1"/>
</dbReference>
<dbReference type="Proteomes" id="UP000790787">
    <property type="component" value="Chromosome 8"/>
</dbReference>
<keyword evidence="1" id="KW-1185">Reference proteome</keyword>